<dbReference type="Proteomes" id="UP001318860">
    <property type="component" value="Unassembled WGS sequence"/>
</dbReference>
<proteinExistence type="predicted"/>
<keyword evidence="7" id="KW-1185">Reference proteome</keyword>
<keyword evidence="2 5" id="KW-0812">Transmembrane</keyword>
<name>A0ABR0WCI7_REHGL</name>
<feature type="transmembrane region" description="Helical" evidence="5">
    <location>
        <begin position="49"/>
        <end position="68"/>
    </location>
</feature>
<dbReference type="PANTHER" id="PTHR23423">
    <property type="entry name" value="ORGANIC SOLUTE TRANSPORTER-RELATED"/>
    <property type="match status" value="1"/>
</dbReference>
<organism evidence="6 7">
    <name type="scientific">Rehmannia glutinosa</name>
    <name type="common">Chinese foxglove</name>
    <dbReference type="NCBI Taxonomy" id="99300"/>
    <lineage>
        <taxon>Eukaryota</taxon>
        <taxon>Viridiplantae</taxon>
        <taxon>Streptophyta</taxon>
        <taxon>Embryophyta</taxon>
        <taxon>Tracheophyta</taxon>
        <taxon>Spermatophyta</taxon>
        <taxon>Magnoliopsida</taxon>
        <taxon>eudicotyledons</taxon>
        <taxon>Gunneridae</taxon>
        <taxon>Pentapetalae</taxon>
        <taxon>asterids</taxon>
        <taxon>lamiids</taxon>
        <taxon>Lamiales</taxon>
        <taxon>Orobanchaceae</taxon>
        <taxon>Rehmannieae</taxon>
        <taxon>Rehmannia</taxon>
    </lineage>
</organism>
<dbReference type="Pfam" id="PF03619">
    <property type="entry name" value="Solute_trans_a"/>
    <property type="match status" value="1"/>
</dbReference>
<evidence type="ECO:0000256" key="1">
    <source>
        <dbReference type="ARBA" id="ARBA00004141"/>
    </source>
</evidence>
<evidence type="ECO:0000313" key="6">
    <source>
        <dbReference type="EMBL" id="KAK6143809.1"/>
    </source>
</evidence>
<evidence type="ECO:0000256" key="3">
    <source>
        <dbReference type="ARBA" id="ARBA00022989"/>
    </source>
</evidence>
<feature type="transmembrane region" description="Helical" evidence="5">
    <location>
        <begin position="121"/>
        <end position="143"/>
    </location>
</feature>
<keyword evidence="4 5" id="KW-0472">Membrane</keyword>
<dbReference type="InterPro" id="IPR005178">
    <property type="entry name" value="Ostalpha/TMEM184C"/>
</dbReference>
<comment type="subcellular location">
    <subcellularLocation>
        <location evidence="1">Membrane</location>
        <topology evidence="1">Multi-pass membrane protein</topology>
    </subcellularLocation>
</comment>
<accession>A0ABR0WCI7</accession>
<reference evidence="6 7" key="1">
    <citation type="journal article" date="2021" name="Comput. Struct. Biotechnol. J.">
        <title>De novo genome assembly of the potent medicinal plant Rehmannia glutinosa using nanopore technology.</title>
        <authorList>
            <person name="Ma L."/>
            <person name="Dong C."/>
            <person name="Song C."/>
            <person name="Wang X."/>
            <person name="Zheng X."/>
            <person name="Niu Y."/>
            <person name="Chen S."/>
            <person name="Feng W."/>
        </authorList>
    </citation>
    <scope>NUCLEOTIDE SEQUENCE [LARGE SCALE GENOMIC DNA]</scope>
    <source>
        <strain evidence="6">DH-2019</strain>
    </source>
</reference>
<keyword evidence="3 5" id="KW-1133">Transmembrane helix</keyword>
<gene>
    <name evidence="6" type="ORF">DH2020_024157</name>
</gene>
<evidence type="ECO:0000256" key="5">
    <source>
        <dbReference type="SAM" id="Phobius"/>
    </source>
</evidence>
<evidence type="ECO:0000256" key="4">
    <source>
        <dbReference type="ARBA" id="ARBA00023136"/>
    </source>
</evidence>
<sequence>MGRWSRSCRGKSVWQSFEAKLVLNDLLLPPNAIGWIIQQLSDSCKLDHFVIYCGFTALDGLLSLPSLFRPLYTKRFASAIQSSSQVYHNQVCSISYILAGTGVLVFLAAKSGLIKDTKEAAQFQNFIICVEMLIAAIGHLYAFPYKVYAGANIGANHGFTASLAHALKLNDFYHDTVHQFAPTYHDYVLYNPSEGDDGSRKYRARTFVPTGPEMDNVRRNKNMFGNKLEDIQLASLSSSESSSPEISGATNDTVKLDTVNPSSLIDASNTVPVSDDFSLIDIDMSNYPEEVPAANEAGTSTETQVAWLQNFLYAVLMWY</sequence>
<evidence type="ECO:0000313" key="7">
    <source>
        <dbReference type="Proteomes" id="UP001318860"/>
    </source>
</evidence>
<protein>
    <submittedName>
        <fullName evidence="6">Uncharacterized protein</fullName>
    </submittedName>
</protein>
<evidence type="ECO:0000256" key="2">
    <source>
        <dbReference type="ARBA" id="ARBA00022692"/>
    </source>
</evidence>
<dbReference type="EMBL" id="JABTTQ020000013">
    <property type="protein sequence ID" value="KAK6143809.1"/>
    <property type="molecule type" value="Genomic_DNA"/>
</dbReference>
<comment type="caution">
    <text evidence="6">The sequence shown here is derived from an EMBL/GenBank/DDBJ whole genome shotgun (WGS) entry which is preliminary data.</text>
</comment>
<feature type="transmembrane region" description="Helical" evidence="5">
    <location>
        <begin position="89"/>
        <end position="109"/>
    </location>
</feature>